<evidence type="ECO:0000313" key="2">
    <source>
        <dbReference type="Proteomes" id="UP000265520"/>
    </source>
</evidence>
<feature type="non-terminal residue" evidence="1">
    <location>
        <position position="47"/>
    </location>
</feature>
<dbReference type="AlphaFoldDB" id="A0A392UGI4"/>
<dbReference type="Proteomes" id="UP000265520">
    <property type="component" value="Unassembled WGS sequence"/>
</dbReference>
<dbReference type="EMBL" id="LXQA010804299">
    <property type="protein sequence ID" value="MCI71804.1"/>
    <property type="molecule type" value="Genomic_DNA"/>
</dbReference>
<accession>A0A392UGI4</accession>
<proteinExistence type="predicted"/>
<sequence>MFLDRSVQDLVRLLKWSELEQQVVRTVGRGAIGLSVRREDVTEVGGA</sequence>
<keyword evidence="2" id="KW-1185">Reference proteome</keyword>
<reference evidence="1 2" key="1">
    <citation type="journal article" date="2018" name="Front. Plant Sci.">
        <title>Red Clover (Trifolium pratense) and Zigzag Clover (T. medium) - A Picture of Genomic Similarities and Differences.</title>
        <authorList>
            <person name="Dluhosova J."/>
            <person name="Istvanek J."/>
            <person name="Nedelnik J."/>
            <person name="Repkova J."/>
        </authorList>
    </citation>
    <scope>NUCLEOTIDE SEQUENCE [LARGE SCALE GENOMIC DNA]</scope>
    <source>
        <strain evidence="2">cv. 10/8</strain>
        <tissue evidence="1">Leaf</tissue>
    </source>
</reference>
<comment type="caution">
    <text evidence="1">The sequence shown here is derived from an EMBL/GenBank/DDBJ whole genome shotgun (WGS) entry which is preliminary data.</text>
</comment>
<organism evidence="1 2">
    <name type="scientific">Trifolium medium</name>
    <dbReference type="NCBI Taxonomy" id="97028"/>
    <lineage>
        <taxon>Eukaryota</taxon>
        <taxon>Viridiplantae</taxon>
        <taxon>Streptophyta</taxon>
        <taxon>Embryophyta</taxon>
        <taxon>Tracheophyta</taxon>
        <taxon>Spermatophyta</taxon>
        <taxon>Magnoliopsida</taxon>
        <taxon>eudicotyledons</taxon>
        <taxon>Gunneridae</taxon>
        <taxon>Pentapetalae</taxon>
        <taxon>rosids</taxon>
        <taxon>fabids</taxon>
        <taxon>Fabales</taxon>
        <taxon>Fabaceae</taxon>
        <taxon>Papilionoideae</taxon>
        <taxon>50 kb inversion clade</taxon>
        <taxon>NPAAA clade</taxon>
        <taxon>Hologalegina</taxon>
        <taxon>IRL clade</taxon>
        <taxon>Trifolieae</taxon>
        <taxon>Trifolium</taxon>
    </lineage>
</organism>
<evidence type="ECO:0000313" key="1">
    <source>
        <dbReference type="EMBL" id="MCI71804.1"/>
    </source>
</evidence>
<name>A0A392UGI4_9FABA</name>
<protein>
    <submittedName>
        <fullName evidence="1">Uncharacterized protein</fullName>
    </submittedName>
</protein>